<organism evidence="1 2">
    <name type="scientific">Egicoccus halophilus</name>
    <dbReference type="NCBI Taxonomy" id="1670830"/>
    <lineage>
        <taxon>Bacteria</taxon>
        <taxon>Bacillati</taxon>
        <taxon>Actinomycetota</taxon>
        <taxon>Nitriliruptoria</taxon>
        <taxon>Egicoccales</taxon>
        <taxon>Egicoccaceae</taxon>
        <taxon>Egicoccus</taxon>
    </lineage>
</organism>
<evidence type="ECO:0008006" key="3">
    <source>
        <dbReference type="Google" id="ProtNLM"/>
    </source>
</evidence>
<dbReference type="OrthoDB" id="9148135at2"/>
<dbReference type="EMBL" id="BMHA01000011">
    <property type="protein sequence ID" value="GGI08154.1"/>
    <property type="molecule type" value="Genomic_DNA"/>
</dbReference>
<sequence length="370" mass="39478">MDVSRARVLRFRATQQGLAGDGAGVGSEPGDHAGADAAVLDLGVQDTGGPGAARWALSLRGSAVDDDALVLAWTLRGAPHAYRRGEVATVAAATAPYDEADARKRIFDAARPLRQAGIPVLDALRTVAGHLRDIVDEPRAKGEVSAELTRRLPAPYLRTCRPCQAVHIHEQPFRLAALPAGLELEPGTSPPVLRRLEGWEGPASEVPGRLDPIRAAVHLLGPTTAQLVASYLDAPVRTVKAHWPPDTLPVTVDGERREILEADRNLLADPPGDDTVRLLGAFDPWLQARDRELLVPDAAARRDLWRVLGRPGALLIGAEAVGSWRPRSSGATLRLQVVRWDGGGRPVGLDAAAEALAAHRGQRFGGYVET</sequence>
<dbReference type="AlphaFoldDB" id="A0A8J3AG97"/>
<comment type="caution">
    <text evidence="1">The sequence shown here is derived from an EMBL/GenBank/DDBJ whole genome shotgun (WGS) entry which is preliminary data.</text>
</comment>
<proteinExistence type="predicted"/>
<protein>
    <recommendedName>
        <fullName evidence="3">Winged helix DNA-binding domain-containing protein</fullName>
    </recommendedName>
</protein>
<dbReference type="Proteomes" id="UP000650511">
    <property type="component" value="Unassembled WGS sequence"/>
</dbReference>
<gene>
    <name evidence="1" type="ORF">GCM10011354_27670</name>
</gene>
<name>A0A8J3AG97_9ACTN</name>
<reference evidence="1" key="1">
    <citation type="journal article" date="2014" name="Int. J. Syst. Evol. Microbiol.">
        <title>Complete genome sequence of Corynebacterium casei LMG S-19264T (=DSM 44701T), isolated from a smear-ripened cheese.</title>
        <authorList>
            <consortium name="US DOE Joint Genome Institute (JGI-PGF)"/>
            <person name="Walter F."/>
            <person name="Albersmeier A."/>
            <person name="Kalinowski J."/>
            <person name="Ruckert C."/>
        </authorList>
    </citation>
    <scope>NUCLEOTIDE SEQUENCE</scope>
    <source>
        <strain evidence="1">CGMCC 1.14988</strain>
    </source>
</reference>
<dbReference type="Pfam" id="PF06224">
    <property type="entry name" value="AlkZ-like"/>
    <property type="match status" value="1"/>
</dbReference>
<keyword evidence="2" id="KW-1185">Reference proteome</keyword>
<dbReference type="RefSeq" id="WP_130650032.1">
    <property type="nucleotide sequence ID" value="NZ_BMHA01000011.1"/>
</dbReference>
<accession>A0A8J3AG97</accession>
<evidence type="ECO:0000313" key="1">
    <source>
        <dbReference type="EMBL" id="GGI08154.1"/>
    </source>
</evidence>
<evidence type="ECO:0000313" key="2">
    <source>
        <dbReference type="Proteomes" id="UP000650511"/>
    </source>
</evidence>
<dbReference type="InterPro" id="IPR009351">
    <property type="entry name" value="AlkZ-like"/>
</dbReference>
<reference evidence="1" key="2">
    <citation type="submission" date="2020-09" db="EMBL/GenBank/DDBJ databases">
        <authorList>
            <person name="Sun Q."/>
            <person name="Zhou Y."/>
        </authorList>
    </citation>
    <scope>NUCLEOTIDE SEQUENCE</scope>
    <source>
        <strain evidence="1">CGMCC 1.14988</strain>
    </source>
</reference>